<reference evidence="2 3" key="1">
    <citation type="submission" date="2020-07" db="EMBL/GenBank/DDBJ databases">
        <title>Sequencing the genomes of 1000 actinobacteria strains.</title>
        <authorList>
            <person name="Klenk H.-P."/>
        </authorList>
    </citation>
    <scope>NUCLEOTIDE SEQUENCE [LARGE SCALE GENOMIC DNA]</scope>
    <source>
        <strain evidence="2 3">DSM 45772</strain>
    </source>
</reference>
<feature type="compositionally biased region" description="Low complexity" evidence="1">
    <location>
        <begin position="226"/>
        <end position="262"/>
    </location>
</feature>
<dbReference type="EMBL" id="JACCBN010000001">
    <property type="protein sequence ID" value="NYD34263.1"/>
    <property type="molecule type" value="Genomic_DNA"/>
</dbReference>
<evidence type="ECO:0000256" key="1">
    <source>
        <dbReference type="SAM" id="MobiDB-lite"/>
    </source>
</evidence>
<dbReference type="NCBIfam" id="NF038175">
    <property type="entry name" value="IniB_NTERM"/>
    <property type="match status" value="1"/>
</dbReference>
<evidence type="ECO:0000313" key="2">
    <source>
        <dbReference type="EMBL" id="NYD34263.1"/>
    </source>
</evidence>
<proteinExistence type="predicted"/>
<keyword evidence="3" id="KW-1185">Reference proteome</keyword>
<dbReference type="RefSeq" id="WP_179792228.1">
    <property type="nucleotide sequence ID" value="NZ_BAABHP010000030.1"/>
</dbReference>
<dbReference type="InterPro" id="IPR049709">
    <property type="entry name" value="IniB-like_N"/>
</dbReference>
<feature type="compositionally biased region" description="Basic and acidic residues" evidence="1">
    <location>
        <begin position="282"/>
        <end position="296"/>
    </location>
</feature>
<dbReference type="Proteomes" id="UP000535890">
    <property type="component" value="Unassembled WGS sequence"/>
</dbReference>
<feature type="compositionally biased region" description="Basic and acidic residues" evidence="1">
    <location>
        <begin position="310"/>
        <end position="320"/>
    </location>
</feature>
<organism evidence="2 3">
    <name type="scientific">Actinomycetospora corticicola</name>
    <dbReference type="NCBI Taxonomy" id="663602"/>
    <lineage>
        <taxon>Bacteria</taxon>
        <taxon>Bacillati</taxon>
        <taxon>Actinomycetota</taxon>
        <taxon>Actinomycetes</taxon>
        <taxon>Pseudonocardiales</taxon>
        <taxon>Pseudonocardiaceae</taxon>
        <taxon>Actinomycetospora</taxon>
    </lineage>
</organism>
<gene>
    <name evidence="2" type="ORF">BJ983_000365</name>
</gene>
<name>A0A7Y9DRS4_9PSEU</name>
<feature type="region of interest" description="Disordered" evidence="1">
    <location>
        <begin position="226"/>
        <end position="320"/>
    </location>
</feature>
<feature type="compositionally biased region" description="Low complexity" evidence="1">
    <location>
        <begin position="297"/>
        <end position="309"/>
    </location>
</feature>
<dbReference type="AlphaFoldDB" id="A0A7Y9DRS4"/>
<accession>A0A7Y9DRS4</accession>
<protein>
    <submittedName>
        <fullName evidence="2">Uncharacterized protein</fullName>
    </submittedName>
</protein>
<feature type="compositionally biased region" description="Polar residues" evidence="1">
    <location>
        <begin position="264"/>
        <end position="274"/>
    </location>
</feature>
<sequence length="320" mass="32326">MPATEAKTLLQFLLDLLRDPQTQAQFDANPQATLAAAGLDGMCFADVRDALPLVMDHAPAAVAARYDDDVRAASASAVAVVGEEHHHGGHGGEHHWIPGPVLPPHTPEVEKVIQQLQYVTNNYAYDSHDTNLETNLEQNIRANGDVTTTLNQPVASGAGAVAAGGDITSPVATGEGSAAGDGNMVNHDGTASFGAGDASSVGGSIAAGEGGAVSLNDAATGANTDNSAENFGSGAASSNAAATSDHSVTDNSTDTATATDNSQETDNSQHNPVNTGAGDLDSTEREASPLFAHEDASGAADADTLAASHEAQHHDVVTHA</sequence>
<comment type="caution">
    <text evidence="2">The sequence shown here is derived from an EMBL/GenBank/DDBJ whole genome shotgun (WGS) entry which is preliminary data.</text>
</comment>
<evidence type="ECO:0000313" key="3">
    <source>
        <dbReference type="Proteomes" id="UP000535890"/>
    </source>
</evidence>